<organism evidence="2 3">
    <name type="scientific">Amnibacterium soli</name>
    <dbReference type="NCBI Taxonomy" id="1282736"/>
    <lineage>
        <taxon>Bacteria</taxon>
        <taxon>Bacillati</taxon>
        <taxon>Actinomycetota</taxon>
        <taxon>Actinomycetes</taxon>
        <taxon>Micrococcales</taxon>
        <taxon>Microbacteriaceae</taxon>
        <taxon>Amnibacterium</taxon>
    </lineage>
</organism>
<comment type="caution">
    <text evidence="2">The sequence shown here is derived from an EMBL/GenBank/DDBJ whole genome shotgun (WGS) entry which is preliminary data.</text>
</comment>
<dbReference type="EMBL" id="BAABLP010000006">
    <property type="protein sequence ID" value="GAA4754212.1"/>
    <property type="molecule type" value="Genomic_DNA"/>
</dbReference>
<dbReference type="PRINTS" id="PR00412">
    <property type="entry name" value="EPOXHYDRLASE"/>
</dbReference>
<reference evidence="3" key="1">
    <citation type="journal article" date="2019" name="Int. J. Syst. Evol. Microbiol.">
        <title>The Global Catalogue of Microorganisms (GCM) 10K type strain sequencing project: providing services to taxonomists for standard genome sequencing and annotation.</title>
        <authorList>
            <consortium name="The Broad Institute Genomics Platform"/>
            <consortium name="The Broad Institute Genome Sequencing Center for Infectious Disease"/>
            <person name="Wu L."/>
            <person name="Ma J."/>
        </authorList>
    </citation>
    <scope>NUCLEOTIDE SEQUENCE [LARGE SCALE GENOMIC DNA]</scope>
    <source>
        <strain evidence="3">JCM 19015</strain>
    </source>
</reference>
<dbReference type="Pfam" id="PF12697">
    <property type="entry name" value="Abhydrolase_6"/>
    <property type="match status" value="1"/>
</dbReference>
<accession>A0ABP8ZEL4</accession>
<evidence type="ECO:0000313" key="3">
    <source>
        <dbReference type="Proteomes" id="UP001500121"/>
    </source>
</evidence>
<evidence type="ECO:0000313" key="2">
    <source>
        <dbReference type="EMBL" id="GAA4754212.1"/>
    </source>
</evidence>
<dbReference type="RefSeq" id="WP_345482029.1">
    <property type="nucleotide sequence ID" value="NZ_BAABLP010000006.1"/>
</dbReference>
<dbReference type="InterPro" id="IPR050266">
    <property type="entry name" value="AB_hydrolase_sf"/>
</dbReference>
<dbReference type="InterPro" id="IPR029058">
    <property type="entry name" value="AB_hydrolase_fold"/>
</dbReference>
<dbReference type="Proteomes" id="UP001500121">
    <property type="component" value="Unassembled WGS sequence"/>
</dbReference>
<dbReference type="PRINTS" id="PR00111">
    <property type="entry name" value="ABHYDROLASE"/>
</dbReference>
<dbReference type="InterPro" id="IPR000639">
    <property type="entry name" value="Epox_hydrolase-like"/>
</dbReference>
<dbReference type="Gene3D" id="3.40.50.1820">
    <property type="entry name" value="alpha/beta hydrolase"/>
    <property type="match status" value="1"/>
</dbReference>
<dbReference type="PANTHER" id="PTHR43798">
    <property type="entry name" value="MONOACYLGLYCEROL LIPASE"/>
    <property type="match status" value="1"/>
</dbReference>
<name>A0ABP8ZEL4_9MICO</name>
<gene>
    <name evidence="2" type="ORF">GCM10025783_29050</name>
</gene>
<feature type="domain" description="AB hydrolase-1" evidence="1">
    <location>
        <begin position="38"/>
        <end position="291"/>
    </location>
</feature>
<dbReference type="SUPFAM" id="SSF53474">
    <property type="entry name" value="alpha/beta-Hydrolases"/>
    <property type="match status" value="1"/>
</dbReference>
<protein>
    <recommendedName>
        <fullName evidence="1">AB hydrolase-1 domain-containing protein</fullName>
    </recommendedName>
</protein>
<proteinExistence type="predicted"/>
<keyword evidence="3" id="KW-1185">Reference proteome</keyword>
<dbReference type="PANTHER" id="PTHR43798:SF33">
    <property type="entry name" value="HYDROLASE, PUTATIVE (AFU_ORTHOLOGUE AFUA_2G14860)-RELATED"/>
    <property type="match status" value="1"/>
</dbReference>
<sequence length="297" mass="31313">MQDASEEERALGLRRTVVETPVGPVVARVGQPRDGRVVLLVHGAAGSWRGWLPVLRAAAAAGRPLTDAIAVDLPGWGESPDPLRPMDAAAAAEAVAAVAASAGAERWTVVGHSLGGMVALALAAQRPEATEAVVLVSPTGPAVLDTIRHPLRAGRRLPWFAGMLLAMRVLAALPGGGRPLLRLVGRIGLLGRLAAPLLADRRGTDPEVLQAFGEEVRPAAFVRATRSTLRRPLPRWDAIRCPVRSVRGRQDVFVGGRDAAWFAAVLPDFAETRVEDAGHFALAERPDVVLAVLDAVP</sequence>
<dbReference type="InterPro" id="IPR000073">
    <property type="entry name" value="AB_hydrolase_1"/>
</dbReference>
<evidence type="ECO:0000259" key="1">
    <source>
        <dbReference type="Pfam" id="PF12697"/>
    </source>
</evidence>